<name>A0ACC2VNL2_9TREE</name>
<evidence type="ECO:0000313" key="2">
    <source>
        <dbReference type="Proteomes" id="UP001230649"/>
    </source>
</evidence>
<keyword evidence="2" id="KW-1185">Reference proteome</keyword>
<evidence type="ECO:0000313" key="1">
    <source>
        <dbReference type="EMBL" id="KAJ9101005.1"/>
    </source>
</evidence>
<comment type="caution">
    <text evidence="1">The sequence shown here is derived from an EMBL/GenBank/DDBJ whole genome shotgun (WGS) entry which is preliminary data.</text>
</comment>
<dbReference type="Proteomes" id="UP001230649">
    <property type="component" value="Unassembled WGS sequence"/>
</dbReference>
<sequence length="1108" mass="119324">MSRPAPVHHRQTLEDWSNDDDFDHDFDDFDAPSASSGSTLKPQLNVTSSDGRTVKMLSANVRTNVPTSQPRTTYDFNRDVSGGGIMASASSGSTHALWAKNADIGDLDTMDDDDDGYPTIKGLGAKTATSTHGTGKSTIHSRVTGTALGGRAYITRLGSAGSRTNAKQHDSEMSKDLDWGNKGDHASTGRSAATDLKNKLNLRLAKQHSDVPIKQDNWDDFDTGFSDEDDDARQTTLKAGAVTYNDISKHPGIKPSPVARRNIMPEEEDMEDGFQLPLTLQHLKLITRSPQSSSPVLRHRSSRSSLASAATGQTSDWDNIGTPGNARARAQGSPSEMSSRVSSAVVPGTDQSEVDDQHTLNRAEDAQQSEDDLEDGLELPVPSFFSSGRTRELNRLLDQKRKPGLSRGPPSNEGISYAGGTLKSSSTLMKPTLSSAAKLKCVPFAQDQIEDQLEDGLVLQDERTELTHGRLARIRQSRAATGTPTGPRNAAGGTLKRGFITGRQKIEAPAQKGDSLGRQANPTRSVSGSNRLLATPSHSRTFTSTPSSPDPHALPLSSANTPNRLRHQKSHSRLGRAPPSPSLGKRQSMSSIREMAQLHEATGYSTYYPPTPITNAPSYSAQTAASAARAAGKIRKSSTESDEWLSRAPSRTPSERSLAPRSASSTLNSGSGRMRAPIPTAFTHDSLTDKSAPAVTSRLRKPHAARAYGDGTELDEIEDLQVDRAKEGMVTLPVGGCRSAGSSLGRSAGQHLGLGKTAPFKSPVSANITAEKRKQHPAEPVPAPRQAATSRGKPIARKGLIRHLGKVEKKKVGDMIWNPETLRWEGNYQVLRDFDAQVMSSARPALITHYAAFANSLKTTSSSRSTLVSGIDGIQSKGTTVEPAASVTPPLNAARVVGNMMFDPDKMCWVSTLSAEEDEPDPFAGMDDEDSQHGGSSGFGDQDERFHEEEDELRGGTITRDMGKVFARGGGMMRFSSATTTTSSVSSAGTIANDGQPSGDRRRYQAFDGWNGEAGTLRKGQLRGLSGALKADQTDSGFRAKPVALRPTTYISEQLLSQSVAAEARHEREMVGWRMADRAAAGSAREVEREKRREEKRLWEIRHLAMRS</sequence>
<protein>
    <submittedName>
        <fullName evidence="1">Uncharacterized protein</fullName>
    </submittedName>
</protein>
<proteinExistence type="predicted"/>
<accession>A0ACC2VNL2</accession>
<dbReference type="EMBL" id="JASBWS010000071">
    <property type="protein sequence ID" value="KAJ9101005.1"/>
    <property type="molecule type" value="Genomic_DNA"/>
</dbReference>
<reference evidence="1" key="1">
    <citation type="submission" date="2023-04" db="EMBL/GenBank/DDBJ databases">
        <title>Draft Genome sequencing of Naganishia species isolated from polar environments using Oxford Nanopore Technology.</title>
        <authorList>
            <person name="Leo P."/>
            <person name="Venkateswaran K."/>
        </authorList>
    </citation>
    <scope>NUCLEOTIDE SEQUENCE</scope>
    <source>
        <strain evidence="1">MNA-CCFEE 5262</strain>
    </source>
</reference>
<gene>
    <name evidence="1" type="ORF">QFC20_005289</name>
</gene>
<organism evidence="1 2">
    <name type="scientific">Naganishia adeliensis</name>
    <dbReference type="NCBI Taxonomy" id="92952"/>
    <lineage>
        <taxon>Eukaryota</taxon>
        <taxon>Fungi</taxon>
        <taxon>Dikarya</taxon>
        <taxon>Basidiomycota</taxon>
        <taxon>Agaricomycotina</taxon>
        <taxon>Tremellomycetes</taxon>
        <taxon>Filobasidiales</taxon>
        <taxon>Filobasidiaceae</taxon>
        <taxon>Naganishia</taxon>
    </lineage>
</organism>